<keyword evidence="7" id="KW-1185">Reference proteome</keyword>
<dbReference type="OMA" id="HPICASI"/>
<dbReference type="Proteomes" id="UP000825935">
    <property type="component" value="Chromosome 36"/>
</dbReference>
<evidence type="ECO:0000256" key="1">
    <source>
        <dbReference type="ARBA" id="ARBA00022679"/>
    </source>
</evidence>
<sequence length="171" mass="19451">MEAGFSMFKRKSTSKSSSSKGLSKAAAYRIQTEAHEWLMNPPSEFEYLPSDDLSRWIVRISGAKGTLYENESFLLQFDFTDDYPMEAPEVIFLPPAPLHPHIYSNGHICLDILYDKWSPAMTVNSICFSLLSMLSSCTKKERPLGNDSYVMRCAGGRSPKEVNWHFHDDKV</sequence>
<dbReference type="SUPFAM" id="SSF54495">
    <property type="entry name" value="UBC-like"/>
    <property type="match status" value="1"/>
</dbReference>
<dbReference type="OrthoDB" id="406833at2759"/>
<dbReference type="AlphaFoldDB" id="A0A8T2QBU2"/>
<accession>A0A8T2QBU2</accession>
<keyword evidence="2 4" id="KW-0833">Ubl conjugation pathway</keyword>
<dbReference type="InterPro" id="IPR000608">
    <property type="entry name" value="UBC"/>
</dbReference>
<keyword evidence="4" id="KW-0547">Nucleotide-binding</keyword>
<dbReference type="PANTHER" id="PTHR24067">
    <property type="entry name" value="UBIQUITIN-CONJUGATING ENZYME E2"/>
    <property type="match status" value="1"/>
</dbReference>
<dbReference type="Pfam" id="PF00179">
    <property type="entry name" value="UQ_con"/>
    <property type="match status" value="1"/>
</dbReference>
<dbReference type="InterPro" id="IPR050113">
    <property type="entry name" value="Ub_conjugating_enzyme"/>
</dbReference>
<dbReference type="GO" id="GO:0005524">
    <property type="term" value="F:ATP binding"/>
    <property type="evidence" value="ECO:0007669"/>
    <property type="project" value="UniProtKB-UniRule"/>
</dbReference>
<proteinExistence type="inferred from homology"/>
<dbReference type="GO" id="GO:0016740">
    <property type="term" value="F:transferase activity"/>
    <property type="evidence" value="ECO:0007669"/>
    <property type="project" value="UniProtKB-KW"/>
</dbReference>
<dbReference type="InterPro" id="IPR016135">
    <property type="entry name" value="UBQ-conjugating_enzyme/RWD"/>
</dbReference>
<dbReference type="Gene3D" id="3.10.110.10">
    <property type="entry name" value="Ubiquitin Conjugating Enzyme"/>
    <property type="match status" value="1"/>
</dbReference>
<evidence type="ECO:0000259" key="5">
    <source>
        <dbReference type="PROSITE" id="PS50127"/>
    </source>
</evidence>
<dbReference type="EMBL" id="CM035441">
    <property type="protein sequence ID" value="KAH7281502.1"/>
    <property type="molecule type" value="Genomic_DNA"/>
</dbReference>
<evidence type="ECO:0000313" key="7">
    <source>
        <dbReference type="Proteomes" id="UP000825935"/>
    </source>
</evidence>
<dbReference type="SMART" id="SM00212">
    <property type="entry name" value="UBCc"/>
    <property type="match status" value="1"/>
</dbReference>
<dbReference type="CDD" id="cd23808">
    <property type="entry name" value="UBCc_UBE2W"/>
    <property type="match status" value="1"/>
</dbReference>
<comment type="similarity">
    <text evidence="4">Belongs to the ubiquitin-conjugating enzyme family.</text>
</comment>
<organism evidence="6 7">
    <name type="scientific">Ceratopteris richardii</name>
    <name type="common">Triangle waterfern</name>
    <dbReference type="NCBI Taxonomy" id="49495"/>
    <lineage>
        <taxon>Eukaryota</taxon>
        <taxon>Viridiplantae</taxon>
        <taxon>Streptophyta</taxon>
        <taxon>Embryophyta</taxon>
        <taxon>Tracheophyta</taxon>
        <taxon>Polypodiopsida</taxon>
        <taxon>Polypodiidae</taxon>
        <taxon>Polypodiales</taxon>
        <taxon>Pteridineae</taxon>
        <taxon>Pteridaceae</taxon>
        <taxon>Parkerioideae</taxon>
        <taxon>Ceratopteris</taxon>
    </lineage>
</organism>
<dbReference type="PROSITE" id="PS50127">
    <property type="entry name" value="UBC_2"/>
    <property type="match status" value="1"/>
</dbReference>
<protein>
    <recommendedName>
        <fullName evidence="5">UBC core domain-containing protein</fullName>
    </recommendedName>
</protein>
<dbReference type="PROSITE" id="PS00183">
    <property type="entry name" value="UBC_1"/>
    <property type="match status" value="1"/>
</dbReference>
<evidence type="ECO:0000256" key="3">
    <source>
        <dbReference type="PROSITE-ProRule" id="PRU10133"/>
    </source>
</evidence>
<comment type="caution">
    <text evidence="6">The sequence shown here is derived from an EMBL/GenBank/DDBJ whole genome shotgun (WGS) entry which is preliminary data.</text>
</comment>
<evidence type="ECO:0000313" key="6">
    <source>
        <dbReference type="EMBL" id="KAH7281502.1"/>
    </source>
</evidence>
<name>A0A8T2QBU2_CERRI</name>
<keyword evidence="1" id="KW-0808">Transferase</keyword>
<evidence type="ECO:0000256" key="4">
    <source>
        <dbReference type="RuleBase" id="RU362109"/>
    </source>
</evidence>
<feature type="active site" description="Glycyl thioester intermediate" evidence="3">
    <location>
        <position position="109"/>
    </location>
</feature>
<evidence type="ECO:0000256" key="2">
    <source>
        <dbReference type="ARBA" id="ARBA00022786"/>
    </source>
</evidence>
<gene>
    <name evidence="6" type="ORF">KP509_36G050900</name>
</gene>
<dbReference type="InterPro" id="IPR023313">
    <property type="entry name" value="UBQ-conjugating_AS"/>
</dbReference>
<reference evidence="6" key="1">
    <citation type="submission" date="2021-08" db="EMBL/GenBank/DDBJ databases">
        <title>WGS assembly of Ceratopteris richardii.</title>
        <authorList>
            <person name="Marchant D.B."/>
            <person name="Chen G."/>
            <person name="Jenkins J."/>
            <person name="Shu S."/>
            <person name="Leebens-Mack J."/>
            <person name="Grimwood J."/>
            <person name="Schmutz J."/>
            <person name="Soltis P."/>
            <person name="Soltis D."/>
            <person name="Chen Z.-H."/>
        </authorList>
    </citation>
    <scope>NUCLEOTIDE SEQUENCE</scope>
    <source>
        <strain evidence="6">Whitten #5841</strain>
        <tissue evidence="6">Leaf</tissue>
    </source>
</reference>
<dbReference type="FunFam" id="3.10.110.10:FF:000072">
    <property type="entry name" value="Ubiquitin-conjugating enzyme E2 W"/>
    <property type="match status" value="1"/>
</dbReference>
<keyword evidence="4" id="KW-0067">ATP-binding</keyword>
<feature type="domain" description="UBC core" evidence="5">
    <location>
        <begin position="25"/>
        <end position="171"/>
    </location>
</feature>